<dbReference type="EMBL" id="KK853064">
    <property type="protein sequence ID" value="KDR11869.1"/>
    <property type="molecule type" value="Genomic_DNA"/>
</dbReference>
<name>A0A067QZP4_ZOONE</name>
<protein>
    <submittedName>
        <fullName evidence="2">Leucine-rich repeat and immunoglobulin-like domain-containing nogo receptor-interacting protein 1</fullName>
    </submittedName>
</protein>
<organism evidence="2 3">
    <name type="scientific">Zootermopsis nevadensis</name>
    <name type="common">Dampwood termite</name>
    <dbReference type="NCBI Taxonomy" id="136037"/>
    <lineage>
        <taxon>Eukaryota</taxon>
        <taxon>Metazoa</taxon>
        <taxon>Ecdysozoa</taxon>
        <taxon>Arthropoda</taxon>
        <taxon>Hexapoda</taxon>
        <taxon>Insecta</taxon>
        <taxon>Pterygota</taxon>
        <taxon>Neoptera</taxon>
        <taxon>Polyneoptera</taxon>
        <taxon>Dictyoptera</taxon>
        <taxon>Blattodea</taxon>
        <taxon>Blattoidea</taxon>
        <taxon>Termitoidae</taxon>
        <taxon>Termopsidae</taxon>
        <taxon>Zootermopsis</taxon>
    </lineage>
</organism>
<dbReference type="Proteomes" id="UP000027135">
    <property type="component" value="Unassembled WGS sequence"/>
</dbReference>
<dbReference type="InterPro" id="IPR032675">
    <property type="entry name" value="LRR_dom_sf"/>
</dbReference>
<keyword evidence="2" id="KW-0675">Receptor</keyword>
<proteinExistence type="predicted"/>
<evidence type="ECO:0000256" key="1">
    <source>
        <dbReference type="SAM" id="MobiDB-lite"/>
    </source>
</evidence>
<gene>
    <name evidence="2" type="ORF">L798_14136</name>
</gene>
<keyword evidence="3" id="KW-1185">Reference proteome</keyword>
<feature type="region of interest" description="Disordered" evidence="1">
    <location>
        <begin position="161"/>
        <end position="184"/>
    </location>
</feature>
<dbReference type="AlphaFoldDB" id="A0A067QZP4"/>
<accession>A0A067QZP4</accession>
<dbReference type="Gene3D" id="3.80.10.10">
    <property type="entry name" value="Ribonuclease Inhibitor"/>
    <property type="match status" value="1"/>
</dbReference>
<evidence type="ECO:0000313" key="3">
    <source>
        <dbReference type="Proteomes" id="UP000027135"/>
    </source>
</evidence>
<dbReference type="InParanoid" id="A0A067QZP4"/>
<dbReference type="SUPFAM" id="SSF52058">
    <property type="entry name" value="L domain-like"/>
    <property type="match status" value="1"/>
</dbReference>
<evidence type="ECO:0000313" key="2">
    <source>
        <dbReference type="EMBL" id="KDR11869.1"/>
    </source>
</evidence>
<sequence length="184" mass="20895">MQETPTELSPRRQLLCNTVIIVCRRLDRQLDMAKLIQISTMSNKQTSVPRWSLVLLLCCSIGVCSGCPEPCECYKAWDRSIIANCTRKDLALLPEFEEDVAQLDISYNDLGTLQHLWNSSGYLSLKELRADAARIQYIYPGAFSHMAQLLKLFLRFRKQRPKPRDSTSHAAASEGPSSVAEIRY</sequence>
<reference evidence="2 3" key="1">
    <citation type="journal article" date="2014" name="Nat. Commun.">
        <title>Molecular traces of alternative social organization in a termite genome.</title>
        <authorList>
            <person name="Terrapon N."/>
            <person name="Li C."/>
            <person name="Robertson H.M."/>
            <person name="Ji L."/>
            <person name="Meng X."/>
            <person name="Booth W."/>
            <person name="Chen Z."/>
            <person name="Childers C.P."/>
            <person name="Glastad K.M."/>
            <person name="Gokhale K."/>
            <person name="Gowin J."/>
            <person name="Gronenberg W."/>
            <person name="Hermansen R.A."/>
            <person name="Hu H."/>
            <person name="Hunt B.G."/>
            <person name="Huylmans A.K."/>
            <person name="Khalil S.M."/>
            <person name="Mitchell R.D."/>
            <person name="Munoz-Torres M.C."/>
            <person name="Mustard J.A."/>
            <person name="Pan H."/>
            <person name="Reese J.T."/>
            <person name="Scharf M.E."/>
            <person name="Sun F."/>
            <person name="Vogel H."/>
            <person name="Xiao J."/>
            <person name="Yang W."/>
            <person name="Yang Z."/>
            <person name="Yang Z."/>
            <person name="Zhou J."/>
            <person name="Zhu J."/>
            <person name="Brent C.S."/>
            <person name="Elsik C.G."/>
            <person name="Goodisman M.A."/>
            <person name="Liberles D.A."/>
            <person name="Roe R.M."/>
            <person name="Vargo E.L."/>
            <person name="Vilcinskas A."/>
            <person name="Wang J."/>
            <person name="Bornberg-Bauer E."/>
            <person name="Korb J."/>
            <person name="Zhang G."/>
            <person name="Liebig J."/>
        </authorList>
    </citation>
    <scope>NUCLEOTIDE SEQUENCE [LARGE SCALE GENOMIC DNA]</scope>
    <source>
        <tissue evidence="2">Whole organism</tissue>
    </source>
</reference>